<dbReference type="CDD" id="cd09251">
    <property type="entry name" value="AP-2_Mu2_Cterm"/>
    <property type="match status" value="1"/>
</dbReference>
<dbReference type="GO" id="GO:0005886">
    <property type="term" value="C:plasma membrane"/>
    <property type="evidence" value="ECO:0007669"/>
    <property type="project" value="UniProtKB-SubCell"/>
</dbReference>
<dbReference type="InterPro" id="IPR043532">
    <property type="entry name" value="AP2_Mu_N"/>
</dbReference>
<dbReference type="PRINTS" id="PR00314">
    <property type="entry name" value="CLATHRINADPT"/>
</dbReference>
<dbReference type="InterPro" id="IPR028565">
    <property type="entry name" value="MHD"/>
</dbReference>
<keyword evidence="4" id="KW-1003">Cell membrane</keyword>
<dbReference type="SUPFAM" id="SSF49447">
    <property type="entry name" value="Second domain of Mu2 adaptin subunit (ap50) of ap2 adaptor"/>
    <property type="match status" value="1"/>
</dbReference>
<comment type="caution">
    <text evidence="11">The sequence shown here is derived from an EMBL/GenBank/DDBJ whole genome shotgun (WGS) entry which is preliminary data.</text>
</comment>
<dbReference type="InterPro" id="IPR001392">
    <property type="entry name" value="Clathrin_mu"/>
</dbReference>
<keyword evidence="7" id="KW-0472">Membrane</keyword>
<evidence type="ECO:0000256" key="5">
    <source>
        <dbReference type="ARBA" id="ARBA00022583"/>
    </source>
</evidence>
<dbReference type="AlphaFoldDB" id="A0A9N8KE26"/>
<evidence type="ECO:0000256" key="1">
    <source>
        <dbReference type="ARBA" id="ARBA00004236"/>
    </source>
</evidence>
<keyword evidence="6 9" id="KW-0653">Protein transport</keyword>
<dbReference type="PROSITE" id="PS51072">
    <property type="entry name" value="MHD"/>
    <property type="match status" value="1"/>
</dbReference>
<feature type="domain" description="MHD" evidence="10">
    <location>
        <begin position="168"/>
        <end position="435"/>
    </location>
</feature>
<proteinExistence type="inferred from homology"/>
<keyword evidence="3 9" id="KW-0813">Transport</keyword>
<sequence length="436" mass="49084">MISGILVFNQKGENLIFRAFRNDCRPRLADVFRIQVISNPLVRSPILTLGSTTFSHVKHENIFIVAVTKGNANAALVFEFLYRLIQLGRSYFAKFDEEAVKNNFVLIYELLDEILDFGYPQNTDTDTLKMYITTEGVKSERSLVDSSKITMQATGAMSWRRDNIKYRKNEAFVDVIEDVNLLMSANGTVLRADVNGQIEMRAYLSGTPECKFGLNDRLTLGEEALASPSGNMAGTKATKAAAGSVTLEDCQFHQCVRLGKFDTDRTISFIPPDGSFELMRYRATENINLPFKVHAIVNEIGKTKVEYSIAIKANYGAKLFATNVVIRIPTPLNTASITERTSQGKAKYEPEHNNIVWKIARFTGGSEYVLSAEAQLTSMTNQKAWSRPPLSLNFSLLMFTSSGLLVRYLKVFEKSQYSSVKWVRYMTRAGSYEIRF</sequence>
<dbReference type="PANTHER" id="PTHR10529">
    <property type="entry name" value="AP COMPLEX SUBUNIT MU"/>
    <property type="match status" value="1"/>
</dbReference>
<comment type="similarity">
    <text evidence="9">Belongs to the adaptor complexes medium subunit family.</text>
</comment>
<dbReference type="Pfam" id="PF00928">
    <property type="entry name" value="Adap_comp_sub"/>
    <property type="match status" value="1"/>
</dbReference>
<keyword evidence="8" id="KW-0168">Coated pit</keyword>
<dbReference type="InterPro" id="IPR036168">
    <property type="entry name" value="AP2_Mu_C_sf"/>
</dbReference>
<gene>
    <name evidence="11" type="ORF">AWRI4620_LOCUS4345</name>
</gene>
<evidence type="ECO:0000256" key="3">
    <source>
        <dbReference type="ARBA" id="ARBA00022448"/>
    </source>
</evidence>
<keyword evidence="12" id="KW-1185">Reference proteome</keyword>
<dbReference type="OrthoDB" id="10259133at2759"/>
<dbReference type="FunFam" id="3.30.450.60:FF:000002">
    <property type="entry name" value="AP-2 complex subunit mu, putative"/>
    <property type="match status" value="1"/>
</dbReference>
<evidence type="ECO:0000256" key="7">
    <source>
        <dbReference type="ARBA" id="ARBA00023136"/>
    </source>
</evidence>
<accession>A0A9N8KE26</accession>
<dbReference type="GO" id="GO:0030131">
    <property type="term" value="C:clathrin adaptor complex"/>
    <property type="evidence" value="ECO:0007669"/>
    <property type="project" value="UniProtKB-UniRule"/>
</dbReference>
<dbReference type="GO" id="GO:0006897">
    <property type="term" value="P:endocytosis"/>
    <property type="evidence" value="ECO:0007669"/>
    <property type="project" value="UniProtKB-KW"/>
</dbReference>
<dbReference type="EMBL" id="CAINUL010000005">
    <property type="protein sequence ID" value="CAD0110090.1"/>
    <property type="molecule type" value="Genomic_DNA"/>
</dbReference>
<organism evidence="11 12">
    <name type="scientific">Aureobasidium uvarum</name>
    <dbReference type="NCBI Taxonomy" id="2773716"/>
    <lineage>
        <taxon>Eukaryota</taxon>
        <taxon>Fungi</taxon>
        <taxon>Dikarya</taxon>
        <taxon>Ascomycota</taxon>
        <taxon>Pezizomycotina</taxon>
        <taxon>Dothideomycetes</taxon>
        <taxon>Dothideomycetidae</taxon>
        <taxon>Dothideales</taxon>
        <taxon>Saccotheciaceae</taxon>
        <taxon>Aureobasidium</taxon>
    </lineage>
</organism>
<dbReference type="Proteomes" id="UP000745764">
    <property type="component" value="Unassembled WGS sequence"/>
</dbReference>
<dbReference type="InterPro" id="IPR050431">
    <property type="entry name" value="Adaptor_comp_med_subunit"/>
</dbReference>
<evidence type="ECO:0000256" key="9">
    <source>
        <dbReference type="PIRNR" id="PIRNR005992"/>
    </source>
</evidence>
<dbReference type="GO" id="GO:0005905">
    <property type="term" value="C:clathrin-coated pit"/>
    <property type="evidence" value="ECO:0007669"/>
    <property type="project" value="UniProtKB-KW"/>
</dbReference>
<dbReference type="GO" id="GO:0006886">
    <property type="term" value="P:intracellular protein transport"/>
    <property type="evidence" value="ECO:0007669"/>
    <property type="project" value="UniProtKB-UniRule"/>
</dbReference>
<evidence type="ECO:0000256" key="2">
    <source>
        <dbReference type="ARBA" id="ARBA00004277"/>
    </source>
</evidence>
<dbReference type="CDD" id="cd14836">
    <property type="entry name" value="AP2_Mu_N"/>
    <property type="match status" value="1"/>
</dbReference>
<dbReference type="Gene3D" id="2.60.40.1170">
    <property type="entry name" value="Mu homology domain, subdomain B"/>
    <property type="match status" value="2"/>
</dbReference>
<evidence type="ECO:0000256" key="8">
    <source>
        <dbReference type="ARBA" id="ARBA00023176"/>
    </source>
</evidence>
<evidence type="ECO:0000256" key="4">
    <source>
        <dbReference type="ARBA" id="ARBA00022475"/>
    </source>
</evidence>
<dbReference type="InterPro" id="IPR018240">
    <property type="entry name" value="Clathrin_mu_CS"/>
</dbReference>
<dbReference type="InterPro" id="IPR011012">
    <property type="entry name" value="Longin-like_dom_sf"/>
</dbReference>
<dbReference type="PROSITE" id="PS00991">
    <property type="entry name" value="CLAT_ADAPTOR_M_2"/>
    <property type="match status" value="1"/>
</dbReference>
<evidence type="ECO:0000313" key="11">
    <source>
        <dbReference type="EMBL" id="CAD0110090.1"/>
    </source>
</evidence>
<dbReference type="SUPFAM" id="SSF64356">
    <property type="entry name" value="SNARE-like"/>
    <property type="match status" value="1"/>
</dbReference>
<evidence type="ECO:0000259" key="10">
    <source>
        <dbReference type="PROSITE" id="PS51072"/>
    </source>
</evidence>
<dbReference type="InterPro" id="IPR043512">
    <property type="entry name" value="Mu2_C"/>
</dbReference>
<evidence type="ECO:0000256" key="6">
    <source>
        <dbReference type="ARBA" id="ARBA00022927"/>
    </source>
</evidence>
<dbReference type="PIRSF" id="PIRSF005992">
    <property type="entry name" value="Clathrin_mu"/>
    <property type="match status" value="1"/>
</dbReference>
<name>A0A9N8KE26_9PEZI</name>
<comment type="subcellular location">
    <subcellularLocation>
        <location evidence="1">Cell membrane</location>
    </subcellularLocation>
    <subcellularLocation>
        <location evidence="2">Membrane</location>
        <location evidence="2">Coated pit</location>
        <topology evidence="2">Peripheral membrane protein</topology>
        <orientation evidence="2">Cytoplasmic side</orientation>
    </subcellularLocation>
</comment>
<evidence type="ECO:0000313" key="12">
    <source>
        <dbReference type="Proteomes" id="UP000745764"/>
    </source>
</evidence>
<reference evidence="11" key="1">
    <citation type="submission" date="2020-06" db="EMBL/GenBank/DDBJ databases">
        <authorList>
            <person name="Onetto C."/>
        </authorList>
    </citation>
    <scope>NUCLEOTIDE SEQUENCE</scope>
</reference>
<dbReference type="Gene3D" id="3.30.450.60">
    <property type="match status" value="1"/>
</dbReference>
<keyword evidence="5" id="KW-0254">Endocytosis</keyword>
<protein>
    <recommendedName>
        <fullName evidence="10">MHD domain-containing protein</fullName>
    </recommendedName>
</protein>